<organism evidence="5 6">
    <name type="scientific">Alterisphingorhabdus coralli</name>
    <dbReference type="NCBI Taxonomy" id="3071408"/>
    <lineage>
        <taxon>Bacteria</taxon>
        <taxon>Pseudomonadati</taxon>
        <taxon>Pseudomonadota</taxon>
        <taxon>Alphaproteobacteria</taxon>
        <taxon>Sphingomonadales</taxon>
        <taxon>Sphingomonadaceae</taxon>
        <taxon>Alterisphingorhabdus (ex Yan et al. 2024)</taxon>
    </lineage>
</organism>
<proteinExistence type="inferred from homology"/>
<dbReference type="PANTHER" id="PTHR35333:SF3">
    <property type="entry name" value="BETA-LACTAMASE-TYPE TRANSPEPTIDASE FOLD CONTAINING PROTEIN"/>
    <property type="match status" value="1"/>
</dbReference>
<dbReference type="PANTHER" id="PTHR35333">
    <property type="entry name" value="BETA-LACTAMASE"/>
    <property type="match status" value="1"/>
</dbReference>
<keyword evidence="5" id="KW-0378">Hydrolase</keyword>
<evidence type="ECO:0000256" key="1">
    <source>
        <dbReference type="ARBA" id="ARBA00001526"/>
    </source>
</evidence>
<protein>
    <recommendedName>
        <fullName evidence="3">beta-lactamase</fullName>
        <ecNumber evidence="3">3.5.2.6</ecNumber>
    </recommendedName>
</protein>
<evidence type="ECO:0000256" key="3">
    <source>
        <dbReference type="ARBA" id="ARBA00012865"/>
    </source>
</evidence>
<evidence type="ECO:0000313" key="6">
    <source>
        <dbReference type="Proteomes" id="UP001302429"/>
    </source>
</evidence>
<dbReference type="Pfam" id="PF13354">
    <property type="entry name" value="Beta-lactamase2"/>
    <property type="match status" value="1"/>
</dbReference>
<dbReference type="RefSeq" id="WP_317081716.1">
    <property type="nucleotide sequence ID" value="NZ_CP136594.1"/>
</dbReference>
<dbReference type="InterPro" id="IPR045155">
    <property type="entry name" value="Beta-lactam_cat"/>
</dbReference>
<dbReference type="SUPFAM" id="SSF56601">
    <property type="entry name" value="beta-lactamase/transpeptidase-like"/>
    <property type="match status" value="1"/>
</dbReference>
<sequence>MAITDALARLQRGELLSEPSSAYLIDLMTQSKTGPKRLRGGLAGEEAIGWILPHKTGTGQDFEKLSTGYNDVGLLISPKGQHYALAVMIGATNRPVAERQELMQAVTRAVVQCEAEGWPGC</sequence>
<dbReference type="GO" id="GO:0030655">
    <property type="term" value="P:beta-lactam antibiotic catabolic process"/>
    <property type="evidence" value="ECO:0007669"/>
    <property type="project" value="InterPro"/>
</dbReference>
<name>A0AA97I0L9_9SPHN</name>
<dbReference type="EC" id="3.5.2.6" evidence="3"/>
<dbReference type="Gene3D" id="3.40.710.10">
    <property type="entry name" value="DD-peptidase/beta-lactamase superfamily"/>
    <property type="match status" value="1"/>
</dbReference>
<evidence type="ECO:0000256" key="2">
    <source>
        <dbReference type="ARBA" id="ARBA00009009"/>
    </source>
</evidence>
<gene>
    <name evidence="5" type="ORF">RB602_14950</name>
</gene>
<comment type="similarity">
    <text evidence="2">Belongs to the class-A beta-lactamase family.</text>
</comment>
<comment type="catalytic activity">
    <reaction evidence="1">
        <text>a beta-lactam + H2O = a substituted beta-amino acid</text>
        <dbReference type="Rhea" id="RHEA:20401"/>
        <dbReference type="ChEBI" id="CHEBI:15377"/>
        <dbReference type="ChEBI" id="CHEBI:35627"/>
        <dbReference type="ChEBI" id="CHEBI:140347"/>
        <dbReference type="EC" id="3.5.2.6"/>
    </reaction>
</comment>
<dbReference type="GO" id="GO:0046677">
    <property type="term" value="P:response to antibiotic"/>
    <property type="evidence" value="ECO:0007669"/>
    <property type="project" value="InterPro"/>
</dbReference>
<keyword evidence="6" id="KW-1185">Reference proteome</keyword>
<dbReference type="GO" id="GO:0008800">
    <property type="term" value="F:beta-lactamase activity"/>
    <property type="evidence" value="ECO:0007669"/>
    <property type="project" value="UniProtKB-EC"/>
</dbReference>
<evidence type="ECO:0000259" key="4">
    <source>
        <dbReference type="Pfam" id="PF13354"/>
    </source>
</evidence>
<dbReference type="KEGG" id="acoa:RB602_14950"/>
<evidence type="ECO:0000313" key="5">
    <source>
        <dbReference type="EMBL" id="WOE75107.1"/>
    </source>
</evidence>
<dbReference type="EMBL" id="CP136594">
    <property type="protein sequence ID" value="WOE75107.1"/>
    <property type="molecule type" value="Genomic_DNA"/>
</dbReference>
<dbReference type="InterPro" id="IPR000871">
    <property type="entry name" value="Beta-lactam_class-A"/>
</dbReference>
<feature type="domain" description="Beta-lactamase class A catalytic" evidence="4">
    <location>
        <begin position="3"/>
        <end position="88"/>
    </location>
</feature>
<reference evidence="5 6" key="1">
    <citation type="submission" date="2023-10" db="EMBL/GenBank/DDBJ databases">
        <title>Complete genome sequence of a Sphingomonadaceae bacterium.</title>
        <authorList>
            <person name="Yan C."/>
        </authorList>
    </citation>
    <scope>NUCLEOTIDE SEQUENCE [LARGE SCALE GENOMIC DNA]</scope>
    <source>
        <strain evidence="5 6">SCSIO 66989</strain>
    </source>
</reference>
<dbReference type="Proteomes" id="UP001302429">
    <property type="component" value="Chromosome"/>
</dbReference>
<accession>A0AA97I0L9</accession>
<dbReference type="InterPro" id="IPR012338">
    <property type="entry name" value="Beta-lactam/transpept-like"/>
</dbReference>
<dbReference type="AlphaFoldDB" id="A0AA97I0L9"/>